<dbReference type="CDD" id="cd00254">
    <property type="entry name" value="LT-like"/>
    <property type="match status" value="1"/>
</dbReference>
<evidence type="ECO:0000313" key="4">
    <source>
        <dbReference type="Proteomes" id="UP000037551"/>
    </source>
</evidence>
<reference evidence="3 4" key="1">
    <citation type="submission" date="2015-06" db="EMBL/GenBank/DDBJ databases">
        <title>Draft genome sequence of an Antarctic Pseudomonas sp. strain KG01 with full potential for biotechnological applications.</title>
        <authorList>
            <person name="Pavlov M.S."/>
            <person name="Lira F."/>
            <person name="Martinez J.L."/>
            <person name="Marshall S.H."/>
        </authorList>
    </citation>
    <scope>NUCLEOTIDE SEQUENCE [LARGE SCALE GENOMIC DNA]</scope>
    <source>
        <strain evidence="3 4">KG01</strain>
    </source>
</reference>
<dbReference type="PATRIC" id="fig|1674920.3.peg.4074"/>
<dbReference type="STRING" id="1674920.ACR52_27195"/>
<proteinExistence type="inferred from homology"/>
<dbReference type="Gene3D" id="1.10.530.10">
    <property type="match status" value="1"/>
</dbReference>
<dbReference type="OrthoDB" id="6735123at2"/>
<dbReference type="InterPro" id="IPR023346">
    <property type="entry name" value="Lysozyme-like_dom_sf"/>
</dbReference>
<evidence type="ECO:0000259" key="2">
    <source>
        <dbReference type="Pfam" id="PF01464"/>
    </source>
</evidence>
<feature type="domain" description="Transglycosylase SLT" evidence="2">
    <location>
        <begin position="22"/>
        <end position="121"/>
    </location>
</feature>
<comment type="similarity">
    <text evidence="1">Belongs to the transglycosylase Slt family.</text>
</comment>
<dbReference type="SUPFAM" id="SSF53955">
    <property type="entry name" value="Lysozyme-like"/>
    <property type="match status" value="1"/>
</dbReference>
<name>A0A0J8FQE3_9PSED</name>
<organism evidence="3 4">
    <name type="scientific">Pseudomonas fildesensis</name>
    <dbReference type="NCBI Taxonomy" id="1674920"/>
    <lineage>
        <taxon>Bacteria</taxon>
        <taxon>Pseudomonadati</taxon>
        <taxon>Pseudomonadota</taxon>
        <taxon>Gammaproteobacteria</taxon>
        <taxon>Pseudomonadales</taxon>
        <taxon>Pseudomonadaceae</taxon>
        <taxon>Pseudomonas</taxon>
    </lineage>
</organism>
<dbReference type="Proteomes" id="UP000037551">
    <property type="component" value="Unassembled WGS sequence"/>
</dbReference>
<dbReference type="EMBL" id="LFMW01000028">
    <property type="protein sequence ID" value="KMT52445.1"/>
    <property type="molecule type" value="Genomic_DNA"/>
</dbReference>
<evidence type="ECO:0000256" key="1">
    <source>
        <dbReference type="ARBA" id="ARBA00007734"/>
    </source>
</evidence>
<dbReference type="InterPro" id="IPR008258">
    <property type="entry name" value="Transglycosylase_SLT_dom_1"/>
</dbReference>
<comment type="caution">
    <text evidence="3">The sequence shown here is derived from an EMBL/GenBank/DDBJ whole genome shotgun (WGS) entry which is preliminary data.</text>
</comment>
<gene>
    <name evidence="3" type="ORF">ACR52_27195</name>
</gene>
<evidence type="ECO:0000313" key="3">
    <source>
        <dbReference type="EMBL" id="KMT52445.1"/>
    </source>
</evidence>
<dbReference type="PANTHER" id="PTHR37423">
    <property type="entry name" value="SOLUBLE LYTIC MUREIN TRANSGLYCOSYLASE-RELATED"/>
    <property type="match status" value="1"/>
</dbReference>
<keyword evidence="4" id="KW-1185">Reference proteome</keyword>
<dbReference type="Pfam" id="PF01464">
    <property type="entry name" value="SLT"/>
    <property type="match status" value="1"/>
</dbReference>
<accession>A0A0J8FQE3</accession>
<dbReference type="RefSeq" id="WP_048731247.1">
    <property type="nucleotide sequence ID" value="NZ_LFMW01000028.1"/>
</dbReference>
<dbReference type="PANTHER" id="PTHR37423:SF2">
    <property type="entry name" value="MEMBRANE-BOUND LYTIC MUREIN TRANSGLYCOSYLASE C"/>
    <property type="match status" value="1"/>
</dbReference>
<protein>
    <recommendedName>
        <fullName evidence="2">Transglycosylase SLT domain-containing protein</fullName>
    </recommendedName>
</protein>
<sequence length="1300" mass="139025">MTKLHTDEYAAIKATGTQYDNLIRSAAESEGVRYDLLHKQIYNESSFKSDAKSPTGPLGLAQFTEATGRAYGLMSPEDRLDPLKAVPAMARHMRDLIDKYDGDELTAALAYNQGEGPLGAPQVSAMRAGDFSKLSAEGRGYMAKLADVAVSKHLDAFKSLTGSSMPQQGALGLTGQPVEKGATVGELAAAQGKPLSGDVETGAWEGTGKASKAALATSVIGAAYRGYAEEGADLGTVVSMMRPVSRMQHDPMTDEDFATLDSYGVQPEYYRQFASAERSEWAKILPTVLDSQDYQQDFNTAGWAAQVTGGLVGAAGDPTSYIPAVGLTGSLGARVGKGAAYGVATAVAGDHLRSRVVGGESHLAASAAGGAILGGALSGVFGKNIRVTRGNDAAEHLADPFTGPTIRAEARVRAAQEGAPDPTLMPHIEGEPTANVNGVALQPVPFEPGAVRLPNGTILSGSNPLNPVTVARMEQFERAAGGARMGGFTEIGHTLNRSESPEVRDIAGQLFRPPTGTVSGSNGRFAATASDIIEREKGQDNVSYQSLTELGDAVMGSKWYSALPGSRTEAQQVLDRRAVEALEDSTGAARASLRAEERAYMDAIGAHTERKHDSLTNPAKYGNSNAVSLLDSTRHQGHYFPNVYDRGACVLWSERLGGTDALQDAVRESMLRSYAGRPATRARVDAHITDLLNAEGVPVTPQAIAQRVREYASAKSYGITQDNSLTTQAFDITQGQFGGNIADNNFLKGRHLFDSDVPVSTPHGDFSVNDLRDFSVGRILQAYDRRVNGDVAVMGSTGRTVGDLEAQIKALPDGIKPDERAAFDQALKVLTGQARRDTPEGALATVGRALNDTAFTLKSFFMPFQNFTEMAGLVSRGYVHMLGHNIPAYKDLIAGKYNMTGEGLNDLHAGLFGRELDGSIVPARMDIIERLRQQGSNEAVAQTVGSLKWATGAMSRRSPAGYMLPETTNHLLDAGRKGILGDIVRHTLAGGKNPFDTMLVSESSLLRSASITPAQWDGIKDLISSSMVRDAEGKYSVRDMAAFQSDPRSMHLWRLADRMADEVVIRPHKVSNLDTKAYGVGVKMLMQFKSFLVKSLNERLMRGINEARMNGRVMDQTYTAALSALAGGSFYASTAYLKAQMMPTHDRKQYLKDALDPNMIAYAALTRGSYLGTPFGLANIAAAPLGFDQAAMVRTSILPEAARKKDPKEKAWLYGLSDLDKPGEVLTGALKQVPVAGMVSSAAQVGYNLSKLAGTTNSPDMSQQYRTGIFNGFRGLVPNDPVSQRATVEMFERWGIDTTK</sequence>